<gene>
    <name evidence="1" type="ORF">SFRICE_023360</name>
</gene>
<protein>
    <submittedName>
        <fullName evidence="1">SFRICE_023360</fullName>
    </submittedName>
</protein>
<organism evidence="1">
    <name type="scientific">Spodoptera frugiperda</name>
    <name type="common">Fall armyworm</name>
    <dbReference type="NCBI Taxonomy" id="7108"/>
    <lineage>
        <taxon>Eukaryota</taxon>
        <taxon>Metazoa</taxon>
        <taxon>Ecdysozoa</taxon>
        <taxon>Arthropoda</taxon>
        <taxon>Hexapoda</taxon>
        <taxon>Insecta</taxon>
        <taxon>Pterygota</taxon>
        <taxon>Neoptera</taxon>
        <taxon>Endopterygota</taxon>
        <taxon>Lepidoptera</taxon>
        <taxon>Glossata</taxon>
        <taxon>Ditrysia</taxon>
        <taxon>Noctuoidea</taxon>
        <taxon>Noctuidae</taxon>
        <taxon>Amphipyrinae</taxon>
        <taxon>Spodoptera</taxon>
    </lineage>
</organism>
<evidence type="ECO:0000313" key="1">
    <source>
        <dbReference type="EMBL" id="SOQ50141.1"/>
    </source>
</evidence>
<proteinExistence type="predicted"/>
<name>A0A2H1WAN5_SPOFR</name>
<dbReference type="EMBL" id="ODYU01007406">
    <property type="protein sequence ID" value="SOQ50141.1"/>
    <property type="molecule type" value="Genomic_DNA"/>
</dbReference>
<sequence length="113" mass="13101">MKHEHTVNEQTYHLMVSNRRHPWTLETPEALQLMVSNRLRPWTHKTPERYKCVAGLLGVENLRGLRKIGRGIIGPQITLLTQRKRCFILVFCEVVVSLRSSRPISAKAWLSDT</sequence>
<accession>A0A2H1WAN5</accession>
<dbReference type="AlphaFoldDB" id="A0A2H1WAN5"/>
<reference evidence="1" key="1">
    <citation type="submission" date="2016-07" db="EMBL/GenBank/DDBJ databases">
        <authorList>
            <person name="Bretaudeau A."/>
        </authorList>
    </citation>
    <scope>NUCLEOTIDE SEQUENCE</scope>
    <source>
        <strain evidence="1">Rice</strain>
        <tissue evidence="1">Whole body</tissue>
    </source>
</reference>